<evidence type="ECO:0000256" key="6">
    <source>
        <dbReference type="ARBA" id="ARBA00022692"/>
    </source>
</evidence>
<keyword evidence="6 9" id="KW-0812">Transmembrane</keyword>
<evidence type="ECO:0000256" key="2">
    <source>
        <dbReference type="ARBA" id="ARBA00008537"/>
    </source>
</evidence>
<evidence type="ECO:0000256" key="8">
    <source>
        <dbReference type="ARBA" id="ARBA00023136"/>
    </source>
</evidence>
<dbReference type="EMBL" id="PUIQ01000008">
    <property type="protein sequence ID" value="PQP19862.1"/>
    <property type="molecule type" value="Genomic_DNA"/>
</dbReference>
<evidence type="ECO:0000256" key="7">
    <source>
        <dbReference type="ARBA" id="ARBA00022989"/>
    </source>
</evidence>
<feature type="domain" description="Major facilitator superfamily (MFS) profile" evidence="10">
    <location>
        <begin position="26"/>
        <end position="512"/>
    </location>
</feature>
<feature type="transmembrane region" description="Helical" evidence="9">
    <location>
        <begin position="117"/>
        <end position="139"/>
    </location>
</feature>
<dbReference type="InterPro" id="IPR020846">
    <property type="entry name" value="MFS_dom"/>
</dbReference>
<keyword evidence="5" id="KW-0997">Cell inner membrane</keyword>
<dbReference type="PANTHER" id="PTHR42718:SF9">
    <property type="entry name" value="MAJOR FACILITATOR SUPERFAMILY MULTIDRUG TRANSPORTER MFSC"/>
    <property type="match status" value="1"/>
</dbReference>
<evidence type="ECO:0000256" key="9">
    <source>
        <dbReference type="SAM" id="Phobius"/>
    </source>
</evidence>
<dbReference type="PANTHER" id="PTHR42718">
    <property type="entry name" value="MAJOR FACILITATOR SUPERFAMILY MULTIDRUG TRANSPORTER MFSC"/>
    <property type="match status" value="1"/>
</dbReference>
<comment type="caution">
    <text evidence="11">The sequence shown here is derived from an EMBL/GenBank/DDBJ whole genome shotgun (WGS) entry which is preliminary data.</text>
</comment>
<dbReference type="InterPro" id="IPR004638">
    <property type="entry name" value="EmrB-like"/>
</dbReference>
<keyword evidence="3" id="KW-0813">Transport</keyword>
<evidence type="ECO:0000313" key="12">
    <source>
        <dbReference type="Proteomes" id="UP000238206"/>
    </source>
</evidence>
<feature type="transmembrane region" description="Helical" evidence="9">
    <location>
        <begin position="178"/>
        <end position="200"/>
    </location>
</feature>
<proteinExistence type="inferred from homology"/>
<dbReference type="NCBIfam" id="TIGR00711">
    <property type="entry name" value="efflux_EmrB"/>
    <property type="match status" value="1"/>
</dbReference>
<feature type="transmembrane region" description="Helical" evidence="9">
    <location>
        <begin position="64"/>
        <end position="83"/>
    </location>
</feature>
<feature type="transmembrane region" description="Helical" evidence="9">
    <location>
        <begin position="90"/>
        <end position="111"/>
    </location>
</feature>
<sequence>MSATTASAASPAAEPAPLTGGALALLTVGLALGTFMEVLDTSIANVAVPTISGSLGVATSEGTWVISSYSVASAIAVPLTGWLARRVGEVRLFTLSVLAFTVASALCGLATNFETLIAFRLLQGLVSGPMVPLSQTILMRSYPPAKRGLALGLWAMTVIVAPIFGPLLGGWISDNYTWPWIFYINLPIGVFSATCAYFLLRGRETKTSKQRIDAVGLALLVIGVSCLQMMLDLGKDRDWFNSSFIVALALIAVVSLAFMLVWEATEKEPVVDLSLFKDRNFALGALIISFGFMAFFGSVVIFPLWLQTVMGYTAGKAGLATAPVGLLALVLSPLIGRNMHRLDLRMVASFAFIVFAGVSLWNATFTLDVPFNHVILPRLVQGIGVACFFVPMTTITLSSISDERLASASGLSNFLRTLSGAIGTAASSTFWENDAIYHHARLSESVSVYTQNTTDYQGALAQLGIVGQTANAQLNQLVTQQGFMMATNDFFHLSAVMFIALAALVWITKPRKGAGPAMGH</sequence>
<feature type="transmembrane region" description="Helical" evidence="9">
    <location>
        <begin position="347"/>
        <end position="367"/>
    </location>
</feature>
<dbReference type="PRINTS" id="PR01036">
    <property type="entry name" value="TCRTETB"/>
</dbReference>
<organism evidence="11 12">
    <name type="scientific">Burkholderia cepacia</name>
    <name type="common">Pseudomonas cepacia</name>
    <dbReference type="NCBI Taxonomy" id="292"/>
    <lineage>
        <taxon>Bacteria</taxon>
        <taxon>Pseudomonadati</taxon>
        <taxon>Pseudomonadota</taxon>
        <taxon>Betaproteobacteria</taxon>
        <taxon>Burkholderiales</taxon>
        <taxon>Burkholderiaceae</taxon>
        <taxon>Burkholderia</taxon>
        <taxon>Burkholderia cepacia complex</taxon>
    </lineage>
</organism>
<dbReference type="RefSeq" id="WP_105390354.1">
    <property type="nucleotide sequence ID" value="NZ_PUIQ01000008.1"/>
</dbReference>
<evidence type="ECO:0000313" key="11">
    <source>
        <dbReference type="EMBL" id="PQP19862.1"/>
    </source>
</evidence>
<dbReference type="GO" id="GO:0022857">
    <property type="term" value="F:transmembrane transporter activity"/>
    <property type="evidence" value="ECO:0007669"/>
    <property type="project" value="InterPro"/>
</dbReference>
<dbReference type="InterPro" id="IPR036259">
    <property type="entry name" value="MFS_trans_sf"/>
</dbReference>
<name>A0A2S8IZV2_BURCE</name>
<dbReference type="Proteomes" id="UP000238206">
    <property type="component" value="Unassembled WGS sequence"/>
</dbReference>
<dbReference type="PROSITE" id="PS50850">
    <property type="entry name" value="MFS"/>
    <property type="match status" value="1"/>
</dbReference>
<accession>A0A2S8IZV2</accession>
<evidence type="ECO:0000256" key="1">
    <source>
        <dbReference type="ARBA" id="ARBA00004429"/>
    </source>
</evidence>
<dbReference type="Pfam" id="PF07690">
    <property type="entry name" value="MFS_1"/>
    <property type="match status" value="1"/>
</dbReference>
<comment type="similarity">
    <text evidence="2">Belongs to the major facilitator superfamily. EmrB family.</text>
</comment>
<dbReference type="GO" id="GO:0005886">
    <property type="term" value="C:plasma membrane"/>
    <property type="evidence" value="ECO:0007669"/>
    <property type="project" value="UniProtKB-SubCell"/>
</dbReference>
<feature type="transmembrane region" description="Helical" evidence="9">
    <location>
        <begin position="212"/>
        <end position="231"/>
    </location>
</feature>
<feature type="transmembrane region" description="Helical" evidence="9">
    <location>
        <begin position="379"/>
        <end position="400"/>
    </location>
</feature>
<evidence type="ECO:0000259" key="10">
    <source>
        <dbReference type="PROSITE" id="PS50850"/>
    </source>
</evidence>
<gene>
    <name evidence="11" type="primary">emrB</name>
    <name evidence="11" type="ORF">C5615_08190</name>
</gene>
<dbReference type="GO" id="GO:0015721">
    <property type="term" value="P:bile acid and bile salt transport"/>
    <property type="evidence" value="ECO:0007669"/>
    <property type="project" value="UniProtKB-ARBA"/>
</dbReference>
<dbReference type="Gene3D" id="1.20.1720.10">
    <property type="entry name" value="Multidrug resistance protein D"/>
    <property type="match status" value="1"/>
</dbReference>
<dbReference type="GO" id="GO:1990961">
    <property type="term" value="P:xenobiotic detoxification by transmembrane export across the plasma membrane"/>
    <property type="evidence" value="ECO:0007669"/>
    <property type="project" value="UniProtKB-ARBA"/>
</dbReference>
<dbReference type="FunFam" id="1.20.1720.10:FF:000002">
    <property type="entry name" value="Multidrug resistance protein B"/>
    <property type="match status" value="1"/>
</dbReference>
<dbReference type="Gene3D" id="1.20.1250.20">
    <property type="entry name" value="MFS general substrate transporter like domains"/>
    <property type="match status" value="1"/>
</dbReference>
<feature type="transmembrane region" description="Helical" evidence="9">
    <location>
        <begin position="243"/>
        <end position="262"/>
    </location>
</feature>
<feature type="transmembrane region" description="Helical" evidence="9">
    <location>
        <begin position="151"/>
        <end position="172"/>
    </location>
</feature>
<dbReference type="SUPFAM" id="SSF103473">
    <property type="entry name" value="MFS general substrate transporter"/>
    <property type="match status" value="1"/>
</dbReference>
<evidence type="ECO:0000256" key="5">
    <source>
        <dbReference type="ARBA" id="ARBA00022519"/>
    </source>
</evidence>
<comment type="subcellular location">
    <subcellularLocation>
        <location evidence="1">Cell inner membrane</location>
        <topology evidence="1">Multi-pass membrane protein</topology>
    </subcellularLocation>
</comment>
<keyword evidence="7 9" id="KW-1133">Transmembrane helix</keyword>
<feature type="transmembrane region" description="Helical" evidence="9">
    <location>
        <begin position="317"/>
        <end position="335"/>
    </location>
</feature>
<feature type="transmembrane region" description="Helical" evidence="9">
    <location>
        <begin position="283"/>
        <end position="305"/>
    </location>
</feature>
<feature type="transmembrane region" description="Helical" evidence="9">
    <location>
        <begin position="490"/>
        <end position="508"/>
    </location>
</feature>
<evidence type="ECO:0000256" key="3">
    <source>
        <dbReference type="ARBA" id="ARBA00022448"/>
    </source>
</evidence>
<dbReference type="AlphaFoldDB" id="A0A2S8IZV2"/>
<reference evidence="11 12" key="1">
    <citation type="submission" date="2018-02" db="EMBL/GenBank/DDBJ databases">
        <title>Draft genome sequencing of Burkholderia cepacia Y14-15.</title>
        <authorList>
            <person name="Zheng B.-X."/>
        </authorList>
    </citation>
    <scope>NUCLEOTIDE SEQUENCE [LARGE SCALE GENOMIC DNA]</scope>
    <source>
        <strain evidence="11 12">Y14-15</strain>
    </source>
</reference>
<keyword evidence="8 9" id="KW-0472">Membrane</keyword>
<evidence type="ECO:0000256" key="4">
    <source>
        <dbReference type="ARBA" id="ARBA00022475"/>
    </source>
</evidence>
<protein>
    <submittedName>
        <fullName evidence="11">MFS transporter</fullName>
    </submittedName>
</protein>
<dbReference type="InterPro" id="IPR011701">
    <property type="entry name" value="MFS"/>
</dbReference>
<keyword evidence="4" id="KW-1003">Cell membrane</keyword>
<dbReference type="CDD" id="cd17503">
    <property type="entry name" value="MFS_LmrB_MDR_like"/>
    <property type="match status" value="1"/>
</dbReference>